<protein>
    <submittedName>
        <fullName evidence="1">StAR-related lipid transfer protein 8 isoform a</fullName>
    </submittedName>
</protein>
<dbReference type="AlphaFoldDB" id="A0A061HXG3"/>
<evidence type="ECO:0000313" key="2">
    <source>
        <dbReference type="Proteomes" id="UP000030759"/>
    </source>
</evidence>
<gene>
    <name evidence="1" type="ORF">H671_xg20400</name>
</gene>
<name>A0A061HXG3_CRIGR</name>
<dbReference type="EMBL" id="KE685568">
    <property type="protein sequence ID" value="ERE65247.1"/>
    <property type="molecule type" value="Genomic_DNA"/>
</dbReference>
<proteinExistence type="predicted"/>
<accession>A0A061HXG3</accession>
<sequence>MGNYSLAGGEVYLDPELSTFLQVNSGHNENTKDRGFRPSRVLLSPSSFWCPIMPLLDVFWACFKKVKCFPLLPARKNAVARNYIQSY</sequence>
<evidence type="ECO:0000313" key="1">
    <source>
        <dbReference type="EMBL" id="ERE65247.1"/>
    </source>
</evidence>
<dbReference type="Proteomes" id="UP000030759">
    <property type="component" value="Unassembled WGS sequence"/>
</dbReference>
<reference evidence="2" key="1">
    <citation type="journal article" date="2013" name="Nat. Biotechnol.">
        <title>Chinese hamster genome sequenced from sorted chromosomes.</title>
        <authorList>
            <person name="Brinkrolf K."/>
            <person name="Rupp O."/>
            <person name="Laux H."/>
            <person name="Kollin F."/>
            <person name="Ernst W."/>
            <person name="Linke B."/>
            <person name="Kofler R."/>
            <person name="Romand S."/>
            <person name="Hesse F."/>
            <person name="Budach W.E."/>
            <person name="Galosy S."/>
            <person name="Muller D."/>
            <person name="Noll T."/>
            <person name="Wienberg J."/>
            <person name="Jostock T."/>
            <person name="Leonard M."/>
            <person name="Grillari J."/>
            <person name="Tauch A."/>
            <person name="Goesmann A."/>
            <person name="Helk B."/>
            <person name="Mott J.E."/>
            <person name="Puhler A."/>
            <person name="Borth N."/>
        </authorList>
    </citation>
    <scope>NUCLEOTIDE SEQUENCE [LARGE SCALE GENOMIC DNA]</scope>
    <source>
        <strain evidence="2">17A/GY</strain>
    </source>
</reference>
<organism evidence="1 2">
    <name type="scientific">Cricetulus griseus</name>
    <name type="common">Chinese hamster</name>
    <name type="synonym">Cricetulus barabensis griseus</name>
    <dbReference type="NCBI Taxonomy" id="10029"/>
    <lineage>
        <taxon>Eukaryota</taxon>
        <taxon>Metazoa</taxon>
        <taxon>Chordata</taxon>
        <taxon>Craniata</taxon>
        <taxon>Vertebrata</taxon>
        <taxon>Euteleostomi</taxon>
        <taxon>Mammalia</taxon>
        <taxon>Eutheria</taxon>
        <taxon>Euarchontoglires</taxon>
        <taxon>Glires</taxon>
        <taxon>Rodentia</taxon>
        <taxon>Myomorpha</taxon>
        <taxon>Muroidea</taxon>
        <taxon>Cricetidae</taxon>
        <taxon>Cricetinae</taxon>
        <taxon>Cricetulus</taxon>
    </lineage>
</organism>